<reference evidence="2 3" key="1">
    <citation type="journal article" date="2016" name="Nat. Commun.">
        <title>Thousands of microbial genomes shed light on interconnected biogeochemical processes in an aquifer system.</title>
        <authorList>
            <person name="Anantharaman K."/>
            <person name="Brown C.T."/>
            <person name="Hug L.A."/>
            <person name="Sharon I."/>
            <person name="Castelle C.J."/>
            <person name="Probst A.J."/>
            <person name="Thomas B.C."/>
            <person name="Singh A."/>
            <person name="Wilkins M.J."/>
            <person name="Karaoz U."/>
            <person name="Brodie E.L."/>
            <person name="Williams K.H."/>
            <person name="Hubbard S.S."/>
            <person name="Banfield J.F."/>
        </authorList>
    </citation>
    <scope>NUCLEOTIDE SEQUENCE [LARGE SCALE GENOMIC DNA]</scope>
</reference>
<organism evidence="2 3">
    <name type="scientific">Candidatus Magasanikbacteria bacterium RIFOXYC2_FULL_42_28</name>
    <dbReference type="NCBI Taxonomy" id="1798704"/>
    <lineage>
        <taxon>Bacteria</taxon>
        <taxon>Candidatus Magasanikiibacteriota</taxon>
    </lineage>
</organism>
<dbReference type="Proteomes" id="UP000177907">
    <property type="component" value="Unassembled WGS sequence"/>
</dbReference>
<dbReference type="AlphaFoldDB" id="A0A1F6NWG6"/>
<gene>
    <name evidence="2" type="ORF">A3J93_02300</name>
</gene>
<evidence type="ECO:0000313" key="3">
    <source>
        <dbReference type="Proteomes" id="UP000177907"/>
    </source>
</evidence>
<dbReference type="InterPro" id="IPR036390">
    <property type="entry name" value="WH_DNA-bd_sf"/>
</dbReference>
<dbReference type="PANTHER" id="PTHR34293:SF1">
    <property type="entry name" value="HTH-TYPE TRANSCRIPTIONAL REGULATOR TRMBL2"/>
    <property type="match status" value="1"/>
</dbReference>
<evidence type="ECO:0000259" key="1">
    <source>
        <dbReference type="Pfam" id="PF01978"/>
    </source>
</evidence>
<dbReference type="STRING" id="1798704.A3J93_02300"/>
<proteinExistence type="predicted"/>
<dbReference type="InterPro" id="IPR002831">
    <property type="entry name" value="Tscrpt_reg_TrmB_N"/>
</dbReference>
<protein>
    <recommendedName>
        <fullName evidence="1">Transcription regulator TrmB N-terminal domain-containing protein</fullName>
    </recommendedName>
</protein>
<dbReference type="InterPro" id="IPR011991">
    <property type="entry name" value="ArsR-like_HTH"/>
</dbReference>
<dbReference type="SUPFAM" id="SSF46785">
    <property type="entry name" value="Winged helix' DNA-binding domain"/>
    <property type="match status" value="1"/>
</dbReference>
<accession>A0A1F6NWG6</accession>
<comment type="caution">
    <text evidence="2">The sequence shown here is derived from an EMBL/GenBank/DDBJ whole genome shotgun (WGS) entry which is preliminary data.</text>
</comment>
<dbReference type="InterPro" id="IPR051797">
    <property type="entry name" value="TrmB-like"/>
</dbReference>
<evidence type="ECO:0000313" key="2">
    <source>
        <dbReference type="EMBL" id="OGH87984.1"/>
    </source>
</evidence>
<dbReference type="Gene3D" id="1.10.10.10">
    <property type="entry name" value="Winged helix-like DNA-binding domain superfamily/Winged helix DNA-binding domain"/>
    <property type="match status" value="1"/>
</dbReference>
<dbReference type="CDD" id="cd00090">
    <property type="entry name" value="HTH_ARSR"/>
    <property type="match status" value="1"/>
</dbReference>
<name>A0A1F6NWG6_9BACT</name>
<dbReference type="Pfam" id="PF01978">
    <property type="entry name" value="TrmB"/>
    <property type="match status" value="1"/>
</dbReference>
<sequence>MDIEIFKKLGFSDKFSKVYLALLSLGPSSVRDLADSCGLNRGTVYEALNWLEQKGLVEFYKKDTRQSFVATPPERLVRLAREEQSAWRETETRLAQMTTELEALYNRGGARPIARYFEKDEINKILEEVLDVCAEDAEKTYRIFSAEGVRKFLYDNWPTFSDARIGKSVAVKVIALGEGGQLRGLDERKWLAGGDHGTYIIIYPGHVAYISLDAKGDPWGVVIENAGVFETQKKLFDALWQRI</sequence>
<dbReference type="PANTHER" id="PTHR34293">
    <property type="entry name" value="HTH-TYPE TRANSCRIPTIONAL REGULATOR TRMBL2"/>
    <property type="match status" value="1"/>
</dbReference>
<feature type="domain" description="Transcription regulator TrmB N-terminal" evidence="1">
    <location>
        <begin position="7"/>
        <end position="74"/>
    </location>
</feature>
<dbReference type="EMBL" id="MFQZ01000008">
    <property type="protein sequence ID" value="OGH87984.1"/>
    <property type="molecule type" value="Genomic_DNA"/>
</dbReference>
<dbReference type="InterPro" id="IPR036388">
    <property type="entry name" value="WH-like_DNA-bd_sf"/>
</dbReference>